<dbReference type="Proteomes" id="UP001162480">
    <property type="component" value="Chromosome 4"/>
</dbReference>
<evidence type="ECO:0000313" key="1">
    <source>
        <dbReference type="EMBL" id="CAI9721776.1"/>
    </source>
</evidence>
<organism evidence="1 2">
    <name type="scientific">Octopus vulgaris</name>
    <name type="common">Common octopus</name>
    <dbReference type="NCBI Taxonomy" id="6645"/>
    <lineage>
        <taxon>Eukaryota</taxon>
        <taxon>Metazoa</taxon>
        <taxon>Spiralia</taxon>
        <taxon>Lophotrochozoa</taxon>
        <taxon>Mollusca</taxon>
        <taxon>Cephalopoda</taxon>
        <taxon>Coleoidea</taxon>
        <taxon>Octopodiformes</taxon>
        <taxon>Octopoda</taxon>
        <taxon>Incirrata</taxon>
        <taxon>Octopodidae</taxon>
        <taxon>Octopus</taxon>
    </lineage>
</organism>
<gene>
    <name evidence="1" type="ORF">OCTVUL_1B012764</name>
</gene>
<name>A0AA36F146_OCTVU</name>
<keyword evidence="2" id="KW-1185">Reference proteome</keyword>
<protein>
    <submittedName>
        <fullName evidence="1">Uncharacterized protein</fullName>
    </submittedName>
</protein>
<proteinExistence type="predicted"/>
<accession>A0AA36F146</accession>
<evidence type="ECO:0000313" key="2">
    <source>
        <dbReference type="Proteomes" id="UP001162480"/>
    </source>
</evidence>
<reference evidence="1" key="1">
    <citation type="submission" date="2023-08" db="EMBL/GenBank/DDBJ databases">
        <authorList>
            <person name="Alioto T."/>
            <person name="Alioto T."/>
            <person name="Gomez Garrido J."/>
        </authorList>
    </citation>
    <scope>NUCLEOTIDE SEQUENCE</scope>
</reference>
<dbReference type="AlphaFoldDB" id="A0AA36F146"/>
<dbReference type="EMBL" id="OX597817">
    <property type="protein sequence ID" value="CAI9721776.1"/>
    <property type="molecule type" value="Genomic_DNA"/>
</dbReference>
<sequence length="76" mass="8852">MSCLGHKYHRLMFTDFRKQKREKKAGCKNDSTKILTDIPECQELAALSENHKQKASTKKPKRCFLKSNLKSKKLDL</sequence>